<gene>
    <name evidence="6" type="ORF">B1H20_18515</name>
</gene>
<name>A0A1V0UDF4_STRVN</name>
<keyword evidence="1" id="KW-0808">Transferase</keyword>
<dbReference type="Proteomes" id="UP000192445">
    <property type="component" value="Chromosome"/>
</dbReference>
<accession>A0A1V0UDF4</accession>
<keyword evidence="3" id="KW-0805">Transcription regulation</keyword>
<dbReference type="AlphaFoldDB" id="A0A1V0UDF4"/>
<dbReference type="InterPro" id="IPR012074">
    <property type="entry name" value="GAF_ANTAR"/>
</dbReference>
<dbReference type="SMART" id="SM00065">
    <property type="entry name" value="GAF"/>
    <property type="match status" value="1"/>
</dbReference>
<dbReference type="InterPro" id="IPR029016">
    <property type="entry name" value="GAF-like_dom_sf"/>
</dbReference>
<dbReference type="InterPro" id="IPR005561">
    <property type="entry name" value="ANTAR"/>
</dbReference>
<evidence type="ECO:0000259" key="5">
    <source>
        <dbReference type="PROSITE" id="PS50921"/>
    </source>
</evidence>
<dbReference type="PROSITE" id="PS50921">
    <property type="entry name" value="ANTAR"/>
    <property type="match status" value="1"/>
</dbReference>
<dbReference type="EMBL" id="CP020570">
    <property type="protein sequence ID" value="ARF63146.1"/>
    <property type="molecule type" value="Genomic_DNA"/>
</dbReference>
<dbReference type="Pfam" id="PF03861">
    <property type="entry name" value="ANTAR"/>
    <property type="match status" value="1"/>
</dbReference>
<evidence type="ECO:0000313" key="7">
    <source>
        <dbReference type="Proteomes" id="UP000192445"/>
    </source>
</evidence>
<dbReference type="InterPro" id="IPR036388">
    <property type="entry name" value="WH-like_DNA-bd_sf"/>
</dbReference>
<dbReference type="InterPro" id="IPR011006">
    <property type="entry name" value="CheY-like_superfamily"/>
</dbReference>
<evidence type="ECO:0000256" key="4">
    <source>
        <dbReference type="ARBA" id="ARBA00023163"/>
    </source>
</evidence>
<dbReference type="InterPro" id="IPR003018">
    <property type="entry name" value="GAF"/>
</dbReference>
<dbReference type="GO" id="GO:0016301">
    <property type="term" value="F:kinase activity"/>
    <property type="evidence" value="ECO:0007669"/>
    <property type="project" value="UniProtKB-KW"/>
</dbReference>
<dbReference type="SUPFAM" id="SSF52172">
    <property type="entry name" value="CheY-like"/>
    <property type="match status" value="1"/>
</dbReference>
<dbReference type="GO" id="GO:0003723">
    <property type="term" value="F:RNA binding"/>
    <property type="evidence" value="ECO:0007669"/>
    <property type="project" value="InterPro"/>
</dbReference>
<dbReference type="Gene3D" id="3.30.450.40">
    <property type="match status" value="1"/>
</dbReference>
<proteinExistence type="predicted"/>
<reference evidence="6 7" key="1">
    <citation type="submission" date="2017-03" db="EMBL/GenBank/DDBJ databases">
        <title>Complete Genome Sequence of a natural compounds producer, Streptomyces violaceus S21.</title>
        <authorList>
            <person name="Zhong C."/>
            <person name="Zhao Z."/>
            <person name="Fu J."/>
            <person name="Zong G."/>
            <person name="Qin R."/>
            <person name="Cao G."/>
        </authorList>
    </citation>
    <scope>NUCLEOTIDE SEQUENCE [LARGE SCALE GENOMIC DNA]</scope>
    <source>
        <strain evidence="6 7">S21</strain>
    </source>
</reference>
<evidence type="ECO:0000256" key="3">
    <source>
        <dbReference type="ARBA" id="ARBA00023015"/>
    </source>
</evidence>
<dbReference type="RefSeq" id="WP_083192963.1">
    <property type="nucleotide sequence ID" value="NZ_CP020570.1"/>
</dbReference>
<organism evidence="6 7">
    <name type="scientific">Streptomyces violaceoruber</name>
    <dbReference type="NCBI Taxonomy" id="1935"/>
    <lineage>
        <taxon>Bacteria</taxon>
        <taxon>Bacillati</taxon>
        <taxon>Actinomycetota</taxon>
        <taxon>Actinomycetes</taxon>
        <taxon>Kitasatosporales</taxon>
        <taxon>Streptomycetaceae</taxon>
        <taxon>Streptomyces</taxon>
        <taxon>Streptomyces violaceoruber group</taxon>
    </lineage>
</organism>
<dbReference type="SUPFAM" id="SSF55781">
    <property type="entry name" value="GAF domain-like"/>
    <property type="match status" value="1"/>
</dbReference>
<evidence type="ECO:0000256" key="1">
    <source>
        <dbReference type="ARBA" id="ARBA00022679"/>
    </source>
</evidence>
<keyword evidence="2" id="KW-0418">Kinase</keyword>
<keyword evidence="4" id="KW-0804">Transcription</keyword>
<dbReference type="SMART" id="SM01012">
    <property type="entry name" value="ANTAR"/>
    <property type="match status" value="1"/>
</dbReference>
<feature type="domain" description="ANTAR" evidence="5">
    <location>
        <begin position="172"/>
        <end position="233"/>
    </location>
</feature>
<sequence>MTSMSREQQVSKVFVQVADSLIDDFDLIEFLEELCAHCVDLLDVSAGGILLANEKDLLHTIAASDQTTHLLELFAIQHDQGPCLDCYRTRSARCNIDLHDPAATASWPVFAEQARRSGFRMSHVFPLRLRDRAVGAMNLFHSRQQSLSPEDASLAQALADVATIAILQQRDLGQEQLEKTQLQRALSSRIVIEQAKGILAERWNVTPDAAYEALRSYARAHQLRISDCARHIIDQTLDTDRIPRT</sequence>
<dbReference type="Gene3D" id="1.10.10.10">
    <property type="entry name" value="Winged helix-like DNA-binding domain superfamily/Winged helix DNA-binding domain"/>
    <property type="match status" value="1"/>
</dbReference>
<evidence type="ECO:0000313" key="6">
    <source>
        <dbReference type="EMBL" id="ARF63146.1"/>
    </source>
</evidence>
<evidence type="ECO:0000256" key="2">
    <source>
        <dbReference type="ARBA" id="ARBA00022777"/>
    </source>
</evidence>
<dbReference type="STRING" id="1935.B1H20_18515"/>
<dbReference type="Pfam" id="PF13185">
    <property type="entry name" value="GAF_2"/>
    <property type="match status" value="1"/>
</dbReference>
<dbReference type="KEGG" id="svu:B1H20_18515"/>
<dbReference type="OrthoDB" id="3683444at2"/>
<protein>
    <submittedName>
        <fullName evidence="6">Transcriptional regulator</fullName>
    </submittedName>
</protein>
<dbReference type="PIRSF" id="PIRSF036625">
    <property type="entry name" value="GAF_ANTAR"/>
    <property type="match status" value="1"/>
</dbReference>